<evidence type="ECO:0000256" key="7">
    <source>
        <dbReference type="ARBA" id="ARBA00022840"/>
    </source>
</evidence>
<dbReference type="Gene3D" id="3.40.1160.10">
    <property type="entry name" value="Acetylglutamate kinase-like"/>
    <property type="match status" value="1"/>
</dbReference>
<comment type="catalytic activity">
    <reaction evidence="8 9">
        <text>N-acetyl-L-glutamate + ATP = N-acetyl-L-glutamyl 5-phosphate + ADP</text>
        <dbReference type="Rhea" id="RHEA:14629"/>
        <dbReference type="ChEBI" id="CHEBI:30616"/>
        <dbReference type="ChEBI" id="CHEBI:44337"/>
        <dbReference type="ChEBI" id="CHEBI:57936"/>
        <dbReference type="ChEBI" id="CHEBI:456216"/>
        <dbReference type="EC" id="2.7.2.8"/>
    </reaction>
</comment>
<protein>
    <recommendedName>
        <fullName evidence="9">Acetylglutamate kinase</fullName>
        <ecNumber evidence="9">2.7.2.8</ecNumber>
    </recommendedName>
    <alternativeName>
        <fullName evidence="9">N-acetyl-L-glutamate 5-phosphotransferase</fullName>
    </alternativeName>
    <alternativeName>
        <fullName evidence="9">NAG kinase</fullName>
        <shortName evidence="9">NAGK</shortName>
    </alternativeName>
</protein>
<keyword evidence="7 9" id="KW-0067">ATP-binding</keyword>
<gene>
    <name evidence="9 11" type="primary">argB</name>
    <name evidence="11" type="ORF">H9797_05825</name>
</gene>
<evidence type="ECO:0000256" key="9">
    <source>
        <dbReference type="HAMAP-Rule" id="MF_00082"/>
    </source>
</evidence>
<proteinExistence type="inferred from homology"/>
<sequence length="303" mass="33330">MGVRPHLRLREDQRRLQNVTQKEVQAEFLLEAMPYIEKYQNKVLVIKYGGNAMVSEELKKSVMRDLTLLRFVGINVVLVHGGGPEISETLKRMGVESRFVNGLRYTDEETAEVVRMVLAGKVNKELVHRLQMLGAKSVGMCGIDGGMLLCEKESDELGYVGKIISVNTDVITDSLQNGYLPVISTVGYDNEGHIYNINADTAASAIAGALGAESLILMTDIRGLLRNKDDEESLIKKVYVSDIPSLVNEGVISGGMIPKINCCKEAIRRGVGRVFITDGRVKHSILLELLSDEGMGTMFVKGD</sequence>
<keyword evidence="6 9" id="KW-0418">Kinase</keyword>
<feature type="binding site" evidence="9">
    <location>
        <begin position="82"/>
        <end position="83"/>
    </location>
    <ligand>
        <name>substrate</name>
    </ligand>
</feature>
<dbReference type="GO" id="GO:0003991">
    <property type="term" value="F:acetylglutamate kinase activity"/>
    <property type="evidence" value="ECO:0007669"/>
    <property type="project" value="UniProtKB-UniRule"/>
</dbReference>
<dbReference type="Pfam" id="PF00696">
    <property type="entry name" value="AA_kinase"/>
    <property type="match status" value="1"/>
</dbReference>
<dbReference type="GO" id="GO:0042450">
    <property type="term" value="P:L-arginine biosynthetic process via ornithine"/>
    <property type="evidence" value="ECO:0007669"/>
    <property type="project" value="UniProtKB-UniRule"/>
</dbReference>
<comment type="pathway">
    <text evidence="1 9">Amino-acid biosynthesis; L-arginine biosynthesis; N(2)-acetyl-L-ornithine from L-glutamate: step 2/4.</text>
</comment>
<feature type="binding site" evidence="9">
    <location>
        <position position="196"/>
    </location>
    <ligand>
        <name>substrate</name>
    </ligand>
</feature>
<reference evidence="11" key="1">
    <citation type="journal article" date="2021" name="PeerJ">
        <title>Extensive microbial diversity within the chicken gut microbiome revealed by metagenomics and culture.</title>
        <authorList>
            <person name="Gilroy R."/>
            <person name="Ravi A."/>
            <person name="Getino M."/>
            <person name="Pursley I."/>
            <person name="Horton D.L."/>
            <person name="Alikhan N.F."/>
            <person name="Baker D."/>
            <person name="Gharbi K."/>
            <person name="Hall N."/>
            <person name="Watson M."/>
            <person name="Adriaenssens E.M."/>
            <person name="Foster-Nyarko E."/>
            <person name="Jarju S."/>
            <person name="Secka A."/>
            <person name="Antonio M."/>
            <person name="Oren A."/>
            <person name="Chaudhuri R.R."/>
            <person name="La Ragione R."/>
            <person name="Hildebrand F."/>
            <person name="Pallen M.J."/>
        </authorList>
    </citation>
    <scope>NUCLEOTIDE SEQUENCE</scope>
    <source>
        <strain evidence="11">CHK156-179</strain>
    </source>
</reference>
<comment type="caution">
    <text evidence="11">The sequence shown here is derived from an EMBL/GenBank/DDBJ whole genome shotgun (WGS) entry which is preliminary data.</text>
</comment>
<evidence type="ECO:0000256" key="5">
    <source>
        <dbReference type="ARBA" id="ARBA00022741"/>
    </source>
</evidence>
<comment type="subcellular location">
    <subcellularLocation>
        <location evidence="9">Cytoplasm</location>
    </subcellularLocation>
</comment>
<dbReference type="InterPro" id="IPR001048">
    <property type="entry name" value="Asp/Glu/Uridylate_kinase"/>
</dbReference>
<evidence type="ECO:0000256" key="4">
    <source>
        <dbReference type="ARBA" id="ARBA00022679"/>
    </source>
</evidence>
<name>A0A9D2H2R8_9FIRM</name>
<keyword evidence="3 9" id="KW-0028">Amino-acid biosynthesis</keyword>
<reference evidence="11" key="2">
    <citation type="submission" date="2021-04" db="EMBL/GenBank/DDBJ databases">
        <authorList>
            <person name="Gilroy R."/>
        </authorList>
    </citation>
    <scope>NUCLEOTIDE SEQUENCE</scope>
    <source>
        <strain evidence="11">CHK156-179</strain>
    </source>
</reference>
<evidence type="ECO:0000313" key="12">
    <source>
        <dbReference type="Proteomes" id="UP000824221"/>
    </source>
</evidence>
<dbReference type="GO" id="GO:0005737">
    <property type="term" value="C:cytoplasm"/>
    <property type="evidence" value="ECO:0007669"/>
    <property type="project" value="UniProtKB-SubCell"/>
</dbReference>
<dbReference type="InterPro" id="IPR001057">
    <property type="entry name" value="Glu/AcGlu_kinase"/>
</dbReference>
<dbReference type="NCBIfam" id="TIGR00761">
    <property type="entry name" value="argB"/>
    <property type="match status" value="1"/>
</dbReference>
<dbReference type="PANTHER" id="PTHR23342">
    <property type="entry name" value="N-ACETYLGLUTAMATE SYNTHASE"/>
    <property type="match status" value="1"/>
</dbReference>
<dbReference type="SUPFAM" id="SSF53633">
    <property type="entry name" value="Carbamate kinase-like"/>
    <property type="match status" value="1"/>
</dbReference>
<dbReference type="CDD" id="cd04250">
    <property type="entry name" value="AAK_NAGK-C"/>
    <property type="match status" value="1"/>
</dbReference>
<feature type="site" description="Transition state stabilizer" evidence="9">
    <location>
        <position position="47"/>
    </location>
</feature>
<evidence type="ECO:0000256" key="1">
    <source>
        <dbReference type="ARBA" id="ARBA00004828"/>
    </source>
</evidence>
<evidence type="ECO:0000256" key="6">
    <source>
        <dbReference type="ARBA" id="ARBA00022777"/>
    </source>
</evidence>
<evidence type="ECO:0000256" key="2">
    <source>
        <dbReference type="ARBA" id="ARBA00022571"/>
    </source>
</evidence>
<dbReference type="HAMAP" id="MF_00082">
    <property type="entry name" value="ArgB"/>
    <property type="match status" value="1"/>
</dbReference>
<dbReference type="PRINTS" id="PR00474">
    <property type="entry name" value="GLU5KINASE"/>
</dbReference>
<accession>A0A9D2H2R8</accession>
<dbReference type="EMBL" id="DXAJ01000089">
    <property type="protein sequence ID" value="HJA02877.1"/>
    <property type="molecule type" value="Genomic_DNA"/>
</dbReference>
<dbReference type="InterPro" id="IPR041727">
    <property type="entry name" value="NAGK-C"/>
</dbReference>
<dbReference type="GO" id="GO:0005524">
    <property type="term" value="F:ATP binding"/>
    <property type="evidence" value="ECO:0007669"/>
    <property type="project" value="UniProtKB-UniRule"/>
</dbReference>
<evidence type="ECO:0000256" key="3">
    <source>
        <dbReference type="ARBA" id="ARBA00022605"/>
    </source>
</evidence>
<feature type="domain" description="Aspartate/glutamate/uridylate kinase" evidence="10">
    <location>
        <begin position="42"/>
        <end position="278"/>
    </location>
</feature>
<dbReference type="InterPro" id="IPR004662">
    <property type="entry name" value="AcgluKinase_fam"/>
</dbReference>
<keyword evidence="9" id="KW-0963">Cytoplasm</keyword>
<comment type="similarity">
    <text evidence="9">Belongs to the acetylglutamate kinase family. ArgB subfamily.</text>
</comment>
<dbReference type="FunFam" id="3.40.1160.10:FF:000004">
    <property type="entry name" value="Acetylglutamate kinase"/>
    <property type="match status" value="1"/>
</dbReference>
<keyword evidence="2 9" id="KW-0055">Arginine biosynthesis</keyword>
<dbReference type="AlphaFoldDB" id="A0A9D2H2R8"/>
<evidence type="ECO:0000313" key="11">
    <source>
        <dbReference type="EMBL" id="HJA02877.1"/>
    </source>
</evidence>
<keyword evidence="5 9" id="KW-0547">Nucleotide-binding</keyword>
<keyword evidence="4 9" id="KW-0808">Transferase</keyword>
<dbReference type="InterPro" id="IPR037528">
    <property type="entry name" value="ArgB"/>
</dbReference>
<dbReference type="PANTHER" id="PTHR23342:SF0">
    <property type="entry name" value="N-ACETYLGLUTAMATE SYNTHASE, MITOCHONDRIAL"/>
    <property type="match status" value="1"/>
</dbReference>
<dbReference type="Proteomes" id="UP000824221">
    <property type="component" value="Unassembled WGS sequence"/>
</dbReference>
<feature type="binding site" evidence="9">
    <location>
        <position position="104"/>
    </location>
    <ligand>
        <name>substrate</name>
    </ligand>
</feature>
<feature type="site" description="Transition state stabilizer" evidence="9">
    <location>
        <position position="259"/>
    </location>
</feature>
<organism evidence="11 12">
    <name type="scientific">Candidatus Gallimonas gallistercoris</name>
    <dbReference type="NCBI Taxonomy" id="2838602"/>
    <lineage>
        <taxon>Bacteria</taxon>
        <taxon>Bacillati</taxon>
        <taxon>Bacillota</taxon>
        <taxon>Clostridia</taxon>
        <taxon>Candidatus Gallimonas</taxon>
    </lineage>
</organism>
<dbReference type="EC" id="2.7.2.8" evidence="9"/>
<evidence type="ECO:0000256" key="8">
    <source>
        <dbReference type="ARBA" id="ARBA00048141"/>
    </source>
</evidence>
<comment type="function">
    <text evidence="9">Catalyzes the ATP-dependent phosphorylation of N-acetyl-L-glutamate.</text>
</comment>
<dbReference type="InterPro" id="IPR036393">
    <property type="entry name" value="AceGlu_kinase-like_sf"/>
</dbReference>
<dbReference type="PIRSF" id="PIRSF000728">
    <property type="entry name" value="NAGK"/>
    <property type="match status" value="1"/>
</dbReference>
<evidence type="ECO:0000259" key="10">
    <source>
        <dbReference type="Pfam" id="PF00696"/>
    </source>
</evidence>